<dbReference type="Pfam" id="PF13186">
    <property type="entry name" value="SPASM"/>
    <property type="match status" value="1"/>
</dbReference>
<dbReference type="InterPro" id="IPR023885">
    <property type="entry name" value="4Fe4S-binding_SPASM_dom"/>
</dbReference>
<feature type="domain" description="4Fe4S-binding SPASM" evidence="1">
    <location>
        <begin position="270"/>
        <end position="329"/>
    </location>
</feature>
<evidence type="ECO:0000313" key="3">
    <source>
        <dbReference type="Proteomes" id="UP001652431"/>
    </source>
</evidence>
<proteinExistence type="predicted"/>
<dbReference type="PANTHER" id="PTHR11228:SF7">
    <property type="entry name" value="PQQA PEPTIDE CYCLASE"/>
    <property type="match status" value="1"/>
</dbReference>
<gene>
    <name evidence="2" type="ORF">OCV99_16215</name>
</gene>
<organism evidence="2 3">
    <name type="scientific">Dorea acetigenes</name>
    <dbReference type="NCBI Taxonomy" id="2981787"/>
    <lineage>
        <taxon>Bacteria</taxon>
        <taxon>Bacillati</taxon>
        <taxon>Bacillota</taxon>
        <taxon>Clostridia</taxon>
        <taxon>Lachnospirales</taxon>
        <taxon>Lachnospiraceae</taxon>
        <taxon>Dorea</taxon>
    </lineage>
</organism>
<evidence type="ECO:0000259" key="1">
    <source>
        <dbReference type="Pfam" id="PF13186"/>
    </source>
</evidence>
<dbReference type="NCBIfam" id="TIGR04085">
    <property type="entry name" value="rSAM_more_4Fe4S"/>
    <property type="match status" value="1"/>
</dbReference>
<dbReference type="Proteomes" id="UP001652431">
    <property type="component" value="Unassembled WGS sequence"/>
</dbReference>
<keyword evidence="3" id="KW-1185">Reference proteome</keyword>
<dbReference type="SUPFAM" id="SSF102114">
    <property type="entry name" value="Radical SAM enzymes"/>
    <property type="match status" value="1"/>
</dbReference>
<dbReference type="Gene3D" id="3.20.20.70">
    <property type="entry name" value="Aldolase class I"/>
    <property type="match status" value="1"/>
</dbReference>
<dbReference type="InterPro" id="IPR058240">
    <property type="entry name" value="rSAM_sf"/>
</dbReference>
<dbReference type="InterPro" id="IPR050377">
    <property type="entry name" value="Radical_SAM_PqqE_MftC-like"/>
</dbReference>
<dbReference type="EMBL" id="JAOQJU010000033">
    <property type="protein sequence ID" value="MCU6688047.1"/>
    <property type="molecule type" value="Genomic_DNA"/>
</dbReference>
<dbReference type="RefSeq" id="WP_158371890.1">
    <property type="nucleotide sequence ID" value="NZ_JAOQJU010000033.1"/>
</dbReference>
<evidence type="ECO:0000313" key="2">
    <source>
        <dbReference type="EMBL" id="MCU6688047.1"/>
    </source>
</evidence>
<name>A0ABT2RRL9_9FIRM</name>
<accession>A0ABT2RRL9</accession>
<comment type="caution">
    <text evidence="2">The sequence shown here is derived from an EMBL/GenBank/DDBJ whole genome shotgun (WGS) entry which is preliminary data.</text>
</comment>
<dbReference type="InterPro" id="IPR013785">
    <property type="entry name" value="Aldolase_TIM"/>
</dbReference>
<protein>
    <submittedName>
        <fullName evidence="2">SPASM domain-containing protein</fullName>
    </submittedName>
</protein>
<reference evidence="2 3" key="1">
    <citation type="journal article" date="2021" name="ISME Commun">
        <title>Automated analysis of genomic sequences facilitates high-throughput and comprehensive description of bacteria.</title>
        <authorList>
            <person name="Hitch T.C.A."/>
        </authorList>
    </citation>
    <scope>NUCLEOTIDE SEQUENCE [LARGE SCALE GENOMIC DNA]</scope>
    <source>
        <strain evidence="2 3">Sanger_03</strain>
    </source>
</reference>
<sequence length="356" mass="39940">MKIRKEADFISCFDEKTGRYFRTGILVNGKESGKDPFMASFPELLDVGIMGHCIHGKTGLCLKAGVECYQDGLHASHANMSVEDFKSILEQCRGNTFQIALGGCGDPDQHENFEKILKLCRDFQIVVNFTTSGFGMTPELADLCKHYCGAVAVSWYRSKYTMRALEMLLDAGVKTNIHYVLSRDTVAEAVERLKLKKFPEGINAVVFLLHKPVGLGTREKIVSIADSTMKELLSYVNSDEMTYKIGFDSCTVPALLNYSEGINIDSLDTCEGGRWSAYITSDMKMLPCSFDNQEQRWAVDLRKHSIKEAWESKAFDEFRTYFKNACPSCKNQYLCKGGCPICPEIVLCTSKDRSLI</sequence>
<dbReference type="PANTHER" id="PTHR11228">
    <property type="entry name" value="RADICAL SAM DOMAIN PROTEIN"/>
    <property type="match status" value="1"/>
</dbReference>